<keyword evidence="1" id="KW-0175">Coiled coil</keyword>
<dbReference type="OrthoDB" id="7691513at2759"/>
<reference evidence="2 3" key="1">
    <citation type="journal article" date="2010" name="Science">
        <title>Genomic comparison of the ants Camponotus floridanus and Harpegnathos saltator.</title>
        <authorList>
            <person name="Bonasio R."/>
            <person name="Zhang G."/>
            <person name="Ye C."/>
            <person name="Mutti N.S."/>
            <person name="Fang X."/>
            <person name="Qin N."/>
            <person name="Donahue G."/>
            <person name="Yang P."/>
            <person name="Li Q."/>
            <person name="Li C."/>
            <person name="Zhang P."/>
            <person name="Huang Z."/>
            <person name="Berger S.L."/>
            <person name="Reinberg D."/>
            <person name="Wang J."/>
            <person name="Liebig J."/>
        </authorList>
    </citation>
    <scope>NUCLEOTIDE SEQUENCE [LARGE SCALE GENOMIC DNA]</scope>
    <source>
        <strain evidence="3">C129</strain>
    </source>
</reference>
<dbReference type="OMA" id="WISSCRE"/>
<name>E2AQ83_CAMFO</name>
<gene>
    <name evidence="2" type="ORF">EAG_00847</name>
</gene>
<organism evidence="3">
    <name type="scientific">Camponotus floridanus</name>
    <name type="common">Florida carpenter ant</name>
    <dbReference type="NCBI Taxonomy" id="104421"/>
    <lineage>
        <taxon>Eukaryota</taxon>
        <taxon>Metazoa</taxon>
        <taxon>Ecdysozoa</taxon>
        <taxon>Arthropoda</taxon>
        <taxon>Hexapoda</taxon>
        <taxon>Insecta</taxon>
        <taxon>Pterygota</taxon>
        <taxon>Neoptera</taxon>
        <taxon>Endopterygota</taxon>
        <taxon>Hymenoptera</taxon>
        <taxon>Apocrita</taxon>
        <taxon>Aculeata</taxon>
        <taxon>Formicoidea</taxon>
        <taxon>Formicidae</taxon>
        <taxon>Formicinae</taxon>
        <taxon>Camponotus</taxon>
    </lineage>
</organism>
<protein>
    <recommendedName>
        <fullName evidence="4">Kinetochore protein SPC25</fullName>
    </recommendedName>
</protein>
<dbReference type="EMBL" id="GL441701">
    <property type="protein sequence ID" value="EFN64417.1"/>
    <property type="molecule type" value="Genomic_DNA"/>
</dbReference>
<evidence type="ECO:0000256" key="1">
    <source>
        <dbReference type="SAM" id="Coils"/>
    </source>
</evidence>
<evidence type="ECO:0008006" key="4">
    <source>
        <dbReference type="Google" id="ProtNLM"/>
    </source>
</evidence>
<sequence length="242" mass="28930">MPVKAKWLISDFSLVLENDDCRNSLLEELELFFRNFRLNVVDQIEKRLIYEKDCSNKKSVNTTKIAELQQKIDTITSDIDAITLQEEVIDKKISNVIKSLDSVKNELEETKKQKDALSSEILDSELEIEETRNKKCLQWDAIKRTYNMYKIRLDMHISLEEEIDHQYIKVAFFIHNKNTKDKYFVQLSHSSNCWKVERIEPKLKKEYFNELSSIENFSEQFKVLDITLFLYEIRSIFLKYYI</sequence>
<evidence type="ECO:0000313" key="3">
    <source>
        <dbReference type="Proteomes" id="UP000000311"/>
    </source>
</evidence>
<keyword evidence="3" id="KW-1185">Reference proteome</keyword>
<accession>E2AQ83</accession>
<evidence type="ECO:0000313" key="2">
    <source>
        <dbReference type="EMBL" id="EFN64417.1"/>
    </source>
</evidence>
<proteinExistence type="predicted"/>
<dbReference type="AlphaFoldDB" id="E2AQ83"/>
<dbReference type="Proteomes" id="UP000000311">
    <property type="component" value="Unassembled WGS sequence"/>
</dbReference>
<dbReference type="InParanoid" id="E2AQ83"/>
<feature type="coiled-coil region" evidence="1">
    <location>
        <begin position="65"/>
        <end position="134"/>
    </location>
</feature>